<dbReference type="GO" id="GO:1902604">
    <property type="term" value="P:p-aminobenzoyl-glutamate transmembrane transport"/>
    <property type="evidence" value="ECO:0007669"/>
    <property type="project" value="InterPro"/>
</dbReference>
<dbReference type="RefSeq" id="WP_079539310.1">
    <property type="nucleotide sequence ID" value="NZ_CAUQCO010000034.1"/>
</dbReference>
<feature type="transmembrane region" description="Helical" evidence="1">
    <location>
        <begin position="34"/>
        <end position="56"/>
    </location>
</feature>
<dbReference type="InterPro" id="IPR004697">
    <property type="entry name" value="AbgT"/>
</dbReference>
<keyword evidence="1" id="KW-0472">Membrane</keyword>
<dbReference type="Pfam" id="PF03806">
    <property type="entry name" value="ABG_transport"/>
    <property type="match status" value="1"/>
</dbReference>
<reference evidence="3" key="1">
    <citation type="submission" date="2016-04" db="EMBL/GenBank/DDBJ databases">
        <authorList>
            <person name="Tagini F."/>
        </authorList>
    </citation>
    <scope>NUCLEOTIDE SEQUENCE [LARGE SCALE GENOMIC DNA]</scope>
    <source>
        <strain evidence="3">CHUV0807</strain>
    </source>
</reference>
<keyword evidence="1" id="KW-0812">Transmembrane</keyword>
<organism evidence="2 3">
    <name type="scientific">Cardiobacterium hominis</name>
    <dbReference type="NCBI Taxonomy" id="2718"/>
    <lineage>
        <taxon>Bacteria</taxon>
        <taxon>Pseudomonadati</taxon>
        <taxon>Pseudomonadota</taxon>
        <taxon>Gammaproteobacteria</taxon>
        <taxon>Cardiobacteriales</taxon>
        <taxon>Cardiobacteriaceae</taxon>
        <taxon>Cardiobacterium</taxon>
    </lineage>
</organism>
<dbReference type="Proteomes" id="UP000190837">
    <property type="component" value="Unassembled WGS sequence"/>
</dbReference>
<evidence type="ECO:0000256" key="1">
    <source>
        <dbReference type="SAM" id="Phobius"/>
    </source>
</evidence>
<name>A0A1C3HNS5_9GAMM</name>
<keyword evidence="1" id="KW-1133">Transmembrane helix</keyword>
<sequence length="80" mass="8410">MSKPVPAAPPGNRSRFNRFLDAIETAGNKLPDPVFIFIILCVVILIASWLAALTGVSAVNPATSETITAVNLLRACSLSS</sequence>
<dbReference type="EMBL" id="FKLO01000018">
    <property type="protein sequence ID" value="SAY62344.1"/>
    <property type="molecule type" value="Genomic_DNA"/>
</dbReference>
<gene>
    <name evidence="2" type="ORF">CHUV0807_0402</name>
</gene>
<evidence type="ECO:0000313" key="3">
    <source>
        <dbReference type="Proteomes" id="UP000190837"/>
    </source>
</evidence>
<dbReference type="AlphaFoldDB" id="A0A1C3HNS5"/>
<dbReference type="PANTHER" id="PTHR30282">
    <property type="entry name" value="P-AMINOBENZOYL GLUTAMATE TRANSPORTER"/>
    <property type="match status" value="1"/>
</dbReference>
<proteinExistence type="predicted"/>
<protein>
    <submittedName>
        <fullName evidence="2">AbgT putative transporter</fullName>
    </submittedName>
</protein>
<evidence type="ECO:0000313" key="2">
    <source>
        <dbReference type="EMBL" id="SAY62344.1"/>
    </source>
</evidence>
<dbReference type="GO" id="GO:0015558">
    <property type="term" value="F:secondary active p-aminobenzoyl-glutamate transmembrane transporter activity"/>
    <property type="evidence" value="ECO:0007669"/>
    <property type="project" value="InterPro"/>
</dbReference>
<dbReference type="PANTHER" id="PTHR30282:SF0">
    <property type="entry name" value="P-AMINOBENZOYL-GLUTAMATE TRANSPORT PROTEIN"/>
    <property type="match status" value="1"/>
</dbReference>
<accession>A0A1C3HNS5</accession>